<reference evidence="3" key="1">
    <citation type="submission" date="2015-11" db="EMBL/GenBank/DDBJ databases">
        <title>De novo transcriptome assembly of four potential Pierce s Disease insect vectors from Arizona vineyards.</title>
        <authorList>
            <person name="Tassone E.E."/>
        </authorList>
    </citation>
    <scope>NUCLEOTIDE SEQUENCE</scope>
</reference>
<proteinExistence type="predicted"/>
<dbReference type="GO" id="GO:0071897">
    <property type="term" value="P:DNA biosynthetic process"/>
    <property type="evidence" value="ECO:0007669"/>
    <property type="project" value="UniProtKB-ARBA"/>
</dbReference>
<dbReference type="PANTHER" id="PTHR33332">
    <property type="entry name" value="REVERSE TRANSCRIPTASE DOMAIN-CONTAINING PROTEIN"/>
    <property type="match status" value="1"/>
</dbReference>
<dbReference type="InterPro" id="IPR000477">
    <property type="entry name" value="RT_dom"/>
</dbReference>
<keyword evidence="1" id="KW-1133">Transmembrane helix</keyword>
<organism evidence="3">
    <name type="scientific">Graphocephala atropunctata</name>
    <dbReference type="NCBI Taxonomy" id="36148"/>
    <lineage>
        <taxon>Eukaryota</taxon>
        <taxon>Metazoa</taxon>
        <taxon>Ecdysozoa</taxon>
        <taxon>Arthropoda</taxon>
        <taxon>Hexapoda</taxon>
        <taxon>Insecta</taxon>
        <taxon>Pterygota</taxon>
        <taxon>Neoptera</taxon>
        <taxon>Paraneoptera</taxon>
        <taxon>Hemiptera</taxon>
        <taxon>Auchenorrhyncha</taxon>
        <taxon>Membracoidea</taxon>
        <taxon>Cicadellidae</taxon>
        <taxon>Cicadellinae</taxon>
        <taxon>Cicadellini</taxon>
        <taxon>Graphocephala</taxon>
    </lineage>
</organism>
<keyword evidence="1" id="KW-0812">Transmembrane</keyword>
<dbReference type="Pfam" id="PF00078">
    <property type="entry name" value="RVT_1"/>
    <property type="match status" value="1"/>
</dbReference>
<evidence type="ECO:0000259" key="2">
    <source>
        <dbReference type="PROSITE" id="PS50878"/>
    </source>
</evidence>
<dbReference type="InterPro" id="IPR043502">
    <property type="entry name" value="DNA/RNA_pol_sf"/>
</dbReference>
<evidence type="ECO:0000313" key="3">
    <source>
        <dbReference type="EMBL" id="JAT33457.1"/>
    </source>
</evidence>
<feature type="domain" description="Reverse transcriptase" evidence="2">
    <location>
        <begin position="1"/>
        <end position="118"/>
    </location>
</feature>
<name>A0A1B6MC12_9HEMI</name>
<gene>
    <name evidence="3" type="ORF">g.39969</name>
</gene>
<keyword evidence="1" id="KW-0472">Membrane</keyword>
<feature type="transmembrane region" description="Helical" evidence="1">
    <location>
        <begin position="12"/>
        <end position="30"/>
    </location>
</feature>
<accession>A0A1B6MC12</accession>
<sequence length="311" mass="35728">MQTLYYGVPQGSILGPLLFICYVTGLPLVIPNDGNKICLYADDTNLIVSGSSIEQSSNNALNCIKNFFNRRNLLLNPTKTNLISFKTKQSKSKTELNICIDEHKLNLSRHSKFLGLIIDEHLSWDLHVDSVLGKMTSGLYAMRKMSKSCSLKTLKQIYFALIHSHISYGISIYGSTKKNNLEKILKLQKKAIRIMLNLKWKDSVKTFFAEFDILTVYNLYIFETIILTVRLGLQNVASHNYNTRHRLKIEKHNLEFFKKKTSYMGSKLLKYIPVEIRNLTDHKKFKKALKAYLISHPVYSIDEFFCPDSAG</sequence>
<protein>
    <recommendedName>
        <fullName evidence="2">Reverse transcriptase domain-containing protein</fullName>
    </recommendedName>
</protein>
<dbReference type="EMBL" id="GEBQ01006520">
    <property type="protein sequence ID" value="JAT33457.1"/>
    <property type="molecule type" value="Transcribed_RNA"/>
</dbReference>
<dbReference type="AlphaFoldDB" id="A0A1B6MC12"/>
<dbReference type="PROSITE" id="PS50878">
    <property type="entry name" value="RT_POL"/>
    <property type="match status" value="1"/>
</dbReference>
<evidence type="ECO:0000256" key="1">
    <source>
        <dbReference type="SAM" id="Phobius"/>
    </source>
</evidence>
<dbReference type="SUPFAM" id="SSF56672">
    <property type="entry name" value="DNA/RNA polymerases"/>
    <property type="match status" value="1"/>
</dbReference>